<dbReference type="InterPro" id="IPR055414">
    <property type="entry name" value="LRR_R13L4/SHOC2-like"/>
</dbReference>
<dbReference type="InterPro" id="IPR058922">
    <property type="entry name" value="WHD_DRP"/>
</dbReference>
<evidence type="ECO:0000256" key="5">
    <source>
        <dbReference type="ARBA" id="ARBA00022821"/>
    </source>
</evidence>
<dbReference type="InterPro" id="IPR038005">
    <property type="entry name" value="RX-like_CC"/>
</dbReference>
<comment type="similarity">
    <text evidence="1">Belongs to the disease resistance NB-LRR family.</text>
</comment>
<evidence type="ECO:0000313" key="8">
    <source>
        <dbReference type="EMBL" id="KAL3506190.1"/>
    </source>
</evidence>
<accession>A0ABD2YJ33</accession>
<dbReference type="GO" id="GO:0051607">
    <property type="term" value="P:defense response to virus"/>
    <property type="evidence" value="ECO:0007669"/>
    <property type="project" value="UniProtKB-ARBA"/>
</dbReference>
<keyword evidence="2" id="KW-0433">Leucine-rich repeat</keyword>
<dbReference type="InterPro" id="IPR003593">
    <property type="entry name" value="AAA+_ATPase"/>
</dbReference>
<dbReference type="InterPro" id="IPR041118">
    <property type="entry name" value="Rx_N"/>
</dbReference>
<dbReference type="SUPFAM" id="SSF52058">
    <property type="entry name" value="L domain-like"/>
    <property type="match status" value="1"/>
</dbReference>
<evidence type="ECO:0000313" key="9">
    <source>
        <dbReference type="Proteomes" id="UP001630127"/>
    </source>
</evidence>
<keyword evidence="9" id="KW-1185">Reference proteome</keyword>
<evidence type="ECO:0000256" key="1">
    <source>
        <dbReference type="ARBA" id="ARBA00008894"/>
    </source>
</evidence>
<evidence type="ECO:0000256" key="6">
    <source>
        <dbReference type="ARBA" id="ARBA00022840"/>
    </source>
</evidence>
<comment type="caution">
    <text evidence="8">The sequence shown here is derived from an EMBL/GenBank/DDBJ whole genome shotgun (WGS) entry which is preliminary data.</text>
</comment>
<evidence type="ECO:0000256" key="3">
    <source>
        <dbReference type="ARBA" id="ARBA00022737"/>
    </source>
</evidence>
<dbReference type="Pfam" id="PF18052">
    <property type="entry name" value="Rx_N"/>
    <property type="match status" value="1"/>
</dbReference>
<dbReference type="SMART" id="SM00382">
    <property type="entry name" value="AAA"/>
    <property type="match status" value="1"/>
</dbReference>
<dbReference type="Gene3D" id="1.10.8.430">
    <property type="entry name" value="Helical domain of apoptotic protease-activating factors"/>
    <property type="match status" value="1"/>
</dbReference>
<keyword evidence="4" id="KW-0547">Nucleotide-binding</keyword>
<evidence type="ECO:0000256" key="4">
    <source>
        <dbReference type="ARBA" id="ARBA00022741"/>
    </source>
</evidence>
<dbReference type="Pfam" id="PF23598">
    <property type="entry name" value="LRR_14"/>
    <property type="match status" value="1"/>
</dbReference>
<evidence type="ECO:0000256" key="2">
    <source>
        <dbReference type="ARBA" id="ARBA00022614"/>
    </source>
</evidence>
<dbReference type="InterPro" id="IPR044974">
    <property type="entry name" value="Disease_R_plants"/>
</dbReference>
<dbReference type="CDD" id="cd14798">
    <property type="entry name" value="RX-CC_like"/>
    <property type="match status" value="1"/>
</dbReference>
<dbReference type="Gene3D" id="1.20.5.4130">
    <property type="match status" value="1"/>
</dbReference>
<dbReference type="Proteomes" id="UP001630127">
    <property type="component" value="Unassembled WGS sequence"/>
</dbReference>
<dbReference type="Gene3D" id="3.80.10.10">
    <property type="entry name" value="Ribonuclease Inhibitor"/>
    <property type="match status" value="1"/>
</dbReference>
<dbReference type="Gene3D" id="3.40.50.300">
    <property type="entry name" value="P-loop containing nucleotide triphosphate hydrolases"/>
    <property type="match status" value="1"/>
</dbReference>
<dbReference type="FunFam" id="1.10.10.10:FF:000322">
    <property type="entry name" value="Probable disease resistance protein At1g63360"/>
    <property type="match status" value="1"/>
</dbReference>
<dbReference type="FunFam" id="3.40.50.300:FF:001091">
    <property type="entry name" value="Probable disease resistance protein At1g61300"/>
    <property type="match status" value="1"/>
</dbReference>
<sequence length="945" mass="108070">MAESVVCSALGRLSTLLLERATSEDVVWKEIQSVRKTLTDIQHILKRAISRRGKSESVSLWVKEVQDLAYRIEDATDIFSVGSGGTGTRQRSKLAIIRRFIGGLADRSFLNELLDIKSMMTELIDYSGFLSQIYAFDREEGNEKQLWLRQTYGLDDSDCDFVGMEEDVKRLVSVIIGEDGGNKGQVIFICGLGGTGKTTLARQLYRASRVREHFQCFAWVQVNQVFQTTAIWGEILRQLQPPPRGEILSQRKPSPGGEIEMDNVNNETELLPDEVIFALKSKKCLVVLDDVWSIDAWKRLSDILPFGEMVSKIILTTRIREVAETLAGKRFLHQMRSLTEEESWHLFAKKAFPRNYPGFVVNSEMEMIGREMVKRCGGMPLAIVVLAGIMCSKHTLGEWQMVHEHIEAYLHIGEQVGETAIHHVLDLSYDNLPYFLKPCFLYLGLFPADSDIETEKLYLLWVAEGLILSQKYGHKEKNIDVAEQYLGELVLQSLVEVQEEEVPMIRRFKSCRLNKLMRDLCLFKGKEENFLMVLDCGSKKQQVSEFDSFYLTSSARRVTICKYKDRDVSCKLDVDKHLWCLLLRNASEHEQESVLPVEISNLTELKLLRILDFDGFDFRQTTLPRGIEELVCLRYLSFKRCFLEELPSSIGKLPSLQILDLRIRSGITMRIPNVLRMLKNLMHLFLPESFHTLDGKKLQLDGLTSLETLANFNTRVCNIGDLLKLTQLQCLATTVDGSLEDLEGIIKRIYMTTEHILHSSLDIRKFDCYTEERHASLKRLLKCQSLFILHIEGKIDQIPPYKEISLCLMEIILDGSELEEDPMPILENLPSLRVLVLSNDAFVGEKMVCSTSGFSELKCLELSNLQFLENWKMEGEAMPKLHTLIIKKCNMLDMVPCGLKFVTNLKELKIIGMAQSFEDRLRLVDGKEGEDLHKVQHVHAIVFEN</sequence>
<evidence type="ECO:0000259" key="7">
    <source>
        <dbReference type="SMART" id="SM00382"/>
    </source>
</evidence>
<dbReference type="FunFam" id="1.10.8.430:FF:000003">
    <property type="entry name" value="Probable disease resistance protein At5g66910"/>
    <property type="match status" value="1"/>
</dbReference>
<dbReference type="Pfam" id="PF23559">
    <property type="entry name" value="WHD_DRP"/>
    <property type="match status" value="1"/>
</dbReference>
<name>A0ABD2YJ33_9GENT</name>
<gene>
    <name evidence="8" type="ORF">ACH5RR_031572</name>
</gene>
<dbReference type="InterPro" id="IPR036388">
    <property type="entry name" value="WH-like_DNA-bd_sf"/>
</dbReference>
<dbReference type="InterPro" id="IPR032675">
    <property type="entry name" value="LRR_dom_sf"/>
</dbReference>
<keyword evidence="6" id="KW-0067">ATP-binding</keyword>
<dbReference type="EMBL" id="JBJUIK010000013">
    <property type="protein sequence ID" value="KAL3506190.1"/>
    <property type="molecule type" value="Genomic_DNA"/>
</dbReference>
<proteinExistence type="inferred from homology"/>
<keyword evidence="3" id="KW-0677">Repeat</keyword>
<dbReference type="InterPro" id="IPR002182">
    <property type="entry name" value="NB-ARC"/>
</dbReference>
<dbReference type="PANTHER" id="PTHR23155:SF1185">
    <property type="entry name" value="DISEASE RESISTANCE RPP8-LIKE PROTEIN 3-RELATED"/>
    <property type="match status" value="1"/>
</dbReference>
<dbReference type="InterPro" id="IPR027417">
    <property type="entry name" value="P-loop_NTPase"/>
</dbReference>
<dbReference type="PRINTS" id="PR00364">
    <property type="entry name" value="DISEASERSIST"/>
</dbReference>
<reference evidence="8 9" key="1">
    <citation type="submission" date="2024-11" db="EMBL/GenBank/DDBJ databases">
        <title>A near-complete genome assembly of Cinchona calisaya.</title>
        <authorList>
            <person name="Lian D.C."/>
            <person name="Zhao X.W."/>
            <person name="Wei L."/>
        </authorList>
    </citation>
    <scope>NUCLEOTIDE SEQUENCE [LARGE SCALE GENOMIC DNA]</scope>
    <source>
        <tissue evidence="8">Nenye</tissue>
    </source>
</reference>
<feature type="domain" description="AAA+ ATPase" evidence="7">
    <location>
        <begin position="183"/>
        <end position="341"/>
    </location>
</feature>
<dbReference type="AlphaFoldDB" id="A0ABD2YJ33"/>
<dbReference type="Pfam" id="PF00931">
    <property type="entry name" value="NB-ARC"/>
    <property type="match status" value="1"/>
</dbReference>
<protein>
    <recommendedName>
        <fullName evidence="7">AAA+ ATPase domain-containing protein</fullName>
    </recommendedName>
</protein>
<dbReference type="InterPro" id="IPR042197">
    <property type="entry name" value="Apaf_helical"/>
</dbReference>
<dbReference type="SUPFAM" id="SSF52540">
    <property type="entry name" value="P-loop containing nucleoside triphosphate hydrolases"/>
    <property type="match status" value="1"/>
</dbReference>
<dbReference type="PANTHER" id="PTHR23155">
    <property type="entry name" value="DISEASE RESISTANCE PROTEIN RP"/>
    <property type="match status" value="1"/>
</dbReference>
<dbReference type="Gene3D" id="1.10.10.10">
    <property type="entry name" value="Winged helix-like DNA-binding domain superfamily/Winged helix DNA-binding domain"/>
    <property type="match status" value="1"/>
</dbReference>
<keyword evidence="5" id="KW-0611">Plant defense</keyword>
<dbReference type="GO" id="GO:0005524">
    <property type="term" value="F:ATP binding"/>
    <property type="evidence" value="ECO:0007669"/>
    <property type="project" value="UniProtKB-KW"/>
</dbReference>
<organism evidence="8 9">
    <name type="scientific">Cinchona calisaya</name>
    <dbReference type="NCBI Taxonomy" id="153742"/>
    <lineage>
        <taxon>Eukaryota</taxon>
        <taxon>Viridiplantae</taxon>
        <taxon>Streptophyta</taxon>
        <taxon>Embryophyta</taxon>
        <taxon>Tracheophyta</taxon>
        <taxon>Spermatophyta</taxon>
        <taxon>Magnoliopsida</taxon>
        <taxon>eudicotyledons</taxon>
        <taxon>Gunneridae</taxon>
        <taxon>Pentapetalae</taxon>
        <taxon>asterids</taxon>
        <taxon>lamiids</taxon>
        <taxon>Gentianales</taxon>
        <taxon>Rubiaceae</taxon>
        <taxon>Cinchonoideae</taxon>
        <taxon>Cinchoneae</taxon>
        <taxon>Cinchona</taxon>
    </lineage>
</organism>